<dbReference type="EMBL" id="JBEDNZ010000014">
    <property type="protein sequence ID" value="KAL0830109.1"/>
    <property type="molecule type" value="Genomic_DNA"/>
</dbReference>
<feature type="chain" id="PRO_5044756020" description="Peptidase M14 domain-containing protein" evidence="12">
    <location>
        <begin position="21"/>
        <end position="435"/>
    </location>
</feature>
<feature type="active site" description="Proton donor/acceptor" evidence="11">
    <location>
        <position position="394"/>
    </location>
</feature>
<sequence>MANFYKSIFVFCATFYVVCARHEAYDGHTLYEVVVKNSEQAVFVNGLENEIPIDVFSYANTGRAGEILVSKEQKMEFEAKLTSMDVDYNILTENIKEQLEREDMILAEAASKPVNSSSSRSSRLAPLPLDRTHRFQVVDNYLVQVANAFPNRVTVESAGRSLEGRDMKYLKISTTNFQDRRKPIIYVMSLLHAREWVTLPATLYAIEKLVIDVTDHDLLNDFDWIIMPIANPDGFEFSFTSNGRFWRKNRRSNPGTNCMGVDLNRNFDVDWGTASSNDACTQTFHGPRPFSEPESVNIRRVLNAYSNRIDMLIDIHSFGSMILFGRGTGVLAPNALTLNFVGVNMAQAIDRVKWPSKPNYVVGNIAHVLGMTGSGGLSDYAQVGAGIPLSFVYELPAYRGRRDMMGFLVEPSFIRQAGVETWEGIKAGARTIRNM</sequence>
<gene>
    <name evidence="14" type="ORF">ABMA28_003566</name>
</gene>
<feature type="signal peptide" evidence="12">
    <location>
        <begin position="1"/>
        <end position="20"/>
    </location>
</feature>
<dbReference type="GO" id="GO:0008237">
    <property type="term" value="F:metallopeptidase activity"/>
    <property type="evidence" value="ECO:0007669"/>
    <property type="project" value="UniProtKB-KW"/>
</dbReference>
<evidence type="ECO:0000256" key="11">
    <source>
        <dbReference type="PROSITE-ProRule" id="PRU01379"/>
    </source>
</evidence>
<dbReference type="PRINTS" id="PR00765">
    <property type="entry name" value="CRBOXYPTASEA"/>
</dbReference>
<dbReference type="AlphaFoldDB" id="A0ABD0SWH1"/>
<dbReference type="Proteomes" id="UP001549921">
    <property type="component" value="Unassembled WGS sequence"/>
</dbReference>
<evidence type="ECO:0000256" key="5">
    <source>
        <dbReference type="ARBA" id="ARBA00022723"/>
    </source>
</evidence>
<dbReference type="Pfam" id="PF00246">
    <property type="entry name" value="Peptidase_M14"/>
    <property type="match status" value="1"/>
</dbReference>
<evidence type="ECO:0000256" key="8">
    <source>
        <dbReference type="ARBA" id="ARBA00022833"/>
    </source>
</evidence>
<keyword evidence="10" id="KW-1015">Disulfide bond</keyword>
<evidence type="ECO:0000313" key="15">
    <source>
        <dbReference type="Proteomes" id="UP001549921"/>
    </source>
</evidence>
<comment type="similarity">
    <text evidence="2 11">Belongs to the peptidase M14 family.</text>
</comment>
<keyword evidence="5" id="KW-0479">Metal-binding</keyword>
<reference evidence="14 15" key="1">
    <citation type="submission" date="2024-06" db="EMBL/GenBank/DDBJ databases">
        <title>A chromosome-level genome assembly of beet webworm, Loxostege sticticalis.</title>
        <authorList>
            <person name="Zhang Y."/>
        </authorList>
    </citation>
    <scope>NUCLEOTIDE SEQUENCE [LARGE SCALE GENOMIC DNA]</scope>
    <source>
        <strain evidence="14">AQ028</strain>
        <tissue evidence="14">Male pupae</tissue>
    </source>
</reference>
<dbReference type="SMART" id="SM00631">
    <property type="entry name" value="Zn_pept"/>
    <property type="match status" value="1"/>
</dbReference>
<keyword evidence="7" id="KW-0378">Hydrolase</keyword>
<keyword evidence="4" id="KW-0645">Protease</keyword>
<dbReference type="GO" id="GO:0046872">
    <property type="term" value="F:metal ion binding"/>
    <property type="evidence" value="ECO:0007669"/>
    <property type="project" value="UniProtKB-KW"/>
</dbReference>
<protein>
    <recommendedName>
        <fullName evidence="13">Peptidase M14 domain-containing protein</fullName>
    </recommendedName>
</protein>
<evidence type="ECO:0000256" key="2">
    <source>
        <dbReference type="ARBA" id="ARBA00005988"/>
    </source>
</evidence>
<evidence type="ECO:0000259" key="13">
    <source>
        <dbReference type="PROSITE" id="PS52035"/>
    </source>
</evidence>
<dbReference type="InterPro" id="IPR003146">
    <property type="entry name" value="M14A_act_pep"/>
</dbReference>
<evidence type="ECO:0000256" key="10">
    <source>
        <dbReference type="ARBA" id="ARBA00023157"/>
    </source>
</evidence>
<keyword evidence="6 12" id="KW-0732">Signal</keyword>
<accession>A0ABD0SWH1</accession>
<dbReference type="Gene3D" id="3.30.70.340">
    <property type="entry name" value="Metallocarboxypeptidase-like"/>
    <property type="match status" value="1"/>
</dbReference>
<keyword evidence="9" id="KW-0482">Metalloprotease</keyword>
<comment type="caution">
    <text evidence="14">The sequence shown here is derived from an EMBL/GenBank/DDBJ whole genome shotgun (WGS) entry which is preliminary data.</text>
</comment>
<evidence type="ECO:0000256" key="1">
    <source>
        <dbReference type="ARBA" id="ARBA00001947"/>
    </source>
</evidence>
<evidence type="ECO:0000256" key="3">
    <source>
        <dbReference type="ARBA" id="ARBA00022645"/>
    </source>
</evidence>
<dbReference type="Pfam" id="PF02244">
    <property type="entry name" value="Propep_M14"/>
    <property type="match status" value="1"/>
</dbReference>
<evidence type="ECO:0000256" key="4">
    <source>
        <dbReference type="ARBA" id="ARBA00022670"/>
    </source>
</evidence>
<evidence type="ECO:0000256" key="12">
    <source>
        <dbReference type="SAM" id="SignalP"/>
    </source>
</evidence>
<dbReference type="GO" id="GO:0004180">
    <property type="term" value="F:carboxypeptidase activity"/>
    <property type="evidence" value="ECO:0007669"/>
    <property type="project" value="UniProtKB-KW"/>
</dbReference>
<organism evidence="14 15">
    <name type="scientific">Loxostege sticticalis</name>
    <name type="common">Beet webworm moth</name>
    <dbReference type="NCBI Taxonomy" id="481309"/>
    <lineage>
        <taxon>Eukaryota</taxon>
        <taxon>Metazoa</taxon>
        <taxon>Ecdysozoa</taxon>
        <taxon>Arthropoda</taxon>
        <taxon>Hexapoda</taxon>
        <taxon>Insecta</taxon>
        <taxon>Pterygota</taxon>
        <taxon>Neoptera</taxon>
        <taxon>Endopterygota</taxon>
        <taxon>Lepidoptera</taxon>
        <taxon>Glossata</taxon>
        <taxon>Ditrysia</taxon>
        <taxon>Pyraloidea</taxon>
        <taxon>Crambidae</taxon>
        <taxon>Pyraustinae</taxon>
        <taxon>Loxostege</taxon>
    </lineage>
</organism>
<name>A0ABD0SWH1_LOXSC</name>
<dbReference type="InterPro" id="IPR036990">
    <property type="entry name" value="M14A-like_propep"/>
</dbReference>
<dbReference type="PROSITE" id="PS52035">
    <property type="entry name" value="PEPTIDASE_M14"/>
    <property type="match status" value="1"/>
</dbReference>
<proteinExistence type="inferred from homology"/>
<dbReference type="PANTHER" id="PTHR11705">
    <property type="entry name" value="PROTEASE FAMILY M14 CARBOXYPEPTIDASE A,B"/>
    <property type="match status" value="1"/>
</dbReference>
<dbReference type="PANTHER" id="PTHR11705:SF140">
    <property type="entry name" value="FI02848P-RELATED"/>
    <property type="match status" value="1"/>
</dbReference>
<dbReference type="FunFam" id="3.40.630.10:FF:000084">
    <property type="entry name" value="Carboxypeptidase B2"/>
    <property type="match status" value="1"/>
</dbReference>
<dbReference type="SUPFAM" id="SSF54897">
    <property type="entry name" value="Protease propeptides/inhibitors"/>
    <property type="match status" value="1"/>
</dbReference>
<evidence type="ECO:0000313" key="14">
    <source>
        <dbReference type="EMBL" id="KAL0830109.1"/>
    </source>
</evidence>
<evidence type="ECO:0000256" key="6">
    <source>
        <dbReference type="ARBA" id="ARBA00022729"/>
    </source>
</evidence>
<keyword evidence="8" id="KW-0862">Zinc</keyword>
<comment type="cofactor">
    <cofactor evidence="1">
        <name>Zn(2+)</name>
        <dbReference type="ChEBI" id="CHEBI:29105"/>
    </cofactor>
</comment>
<evidence type="ECO:0000256" key="9">
    <source>
        <dbReference type="ARBA" id="ARBA00023049"/>
    </source>
</evidence>
<dbReference type="GO" id="GO:0006508">
    <property type="term" value="P:proteolysis"/>
    <property type="evidence" value="ECO:0007669"/>
    <property type="project" value="UniProtKB-KW"/>
</dbReference>
<keyword evidence="3" id="KW-0121">Carboxypeptidase</keyword>
<dbReference type="Gene3D" id="3.40.630.10">
    <property type="entry name" value="Zn peptidases"/>
    <property type="match status" value="1"/>
</dbReference>
<dbReference type="SUPFAM" id="SSF53187">
    <property type="entry name" value="Zn-dependent exopeptidases"/>
    <property type="match status" value="1"/>
</dbReference>
<feature type="domain" description="Peptidase M14" evidence="13">
    <location>
        <begin position="131"/>
        <end position="432"/>
    </location>
</feature>
<dbReference type="InterPro" id="IPR000834">
    <property type="entry name" value="Peptidase_M14"/>
</dbReference>
<evidence type="ECO:0000256" key="7">
    <source>
        <dbReference type="ARBA" id="ARBA00022801"/>
    </source>
</evidence>